<evidence type="ECO:0000313" key="1">
    <source>
        <dbReference type="EMBL" id="MSS16175.1"/>
    </source>
</evidence>
<keyword evidence="2" id="KW-1185">Reference proteome</keyword>
<proteinExistence type="predicted"/>
<evidence type="ECO:0000313" key="2">
    <source>
        <dbReference type="Proteomes" id="UP000483362"/>
    </source>
</evidence>
<organism evidence="1 2">
    <name type="scientific">Sodaliphilus pleomorphus</name>
    <dbReference type="NCBI Taxonomy" id="2606626"/>
    <lineage>
        <taxon>Bacteria</taxon>
        <taxon>Pseudomonadati</taxon>
        <taxon>Bacteroidota</taxon>
        <taxon>Bacteroidia</taxon>
        <taxon>Bacteroidales</taxon>
        <taxon>Muribaculaceae</taxon>
        <taxon>Sodaliphilus</taxon>
    </lineage>
</organism>
<sequence>MYLLAIDTYTTECNAWFCVRDWRVRTATQGSSCELNKEFEEGPVLFQGTFDACYAFAAGFGVPLYKYDVREYTAITKAARERLNNLNSKQ</sequence>
<accession>A0A6L5X9R4</accession>
<dbReference type="RefSeq" id="WP_154328040.1">
    <property type="nucleotide sequence ID" value="NZ_CP045696.1"/>
</dbReference>
<reference evidence="1 2" key="1">
    <citation type="submission" date="2019-08" db="EMBL/GenBank/DDBJ databases">
        <title>In-depth cultivation of the pig gut microbiome towards novel bacterial diversity and tailored functional studies.</title>
        <authorList>
            <person name="Wylensek D."/>
            <person name="Hitch T.C.A."/>
            <person name="Clavel T."/>
        </authorList>
    </citation>
    <scope>NUCLEOTIDE SEQUENCE [LARGE SCALE GENOMIC DNA]</scope>
    <source>
        <strain evidence="1 2">Oil-RF-744-WCA-WT-10</strain>
    </source>
</reference>
<dbReference type="Proteomes" id="UP000483362">
    <property type="component" value="Unassembled WGS sequence"/>
</dbReference>
<name>A0A6L5X9R4_9BACT</name>
<protein>
    <submittedName>
        <fullName evidence="1">Uncharacterized protein</fullName>
    </submittedName>
</protein>
<dbReference type="AlphaFoldDB" id="A0A6L5X9R4"/>
<gene>
    <name evidence="1" type="ORF">FYJ29_00070</name>
</gene>
<comment type="caution">
    <text evidence="1">The sequence shown here is derived from an EMBL/GenBank/DDBJ whole genome shotgun (WGS) entry which is preliminary data.</text>
</comment>
<dbReference type="EMBL" id="VULT01000001">
    <property type="protein sequence ID" value="MSS16175.1"/>
    <property type="molecule type" value="Genomic_DNA"/>
</dbReference>